<evidence type="ECO:0008006" key="4">
    <source>
        <dbReference type="Google" id="ProtNLM"/>
    </source>
</evidence>
<dbReference type="EMBL" id="PRKQ01000005">
    <property type="protein sequence ID" value="PPB08868.1"/>
    <property type="molecule type" value="Genomic_DNA"/>
</dbReference>
<evidence type="ECO:0000313" key="2">
    <source>
        <dbReference type="EMBL" id="PPB08868.1"/>
    </source>
</evidence>
<dbReference type="AlphaFoldDB" id="A0AAP8QFC1"/>
<dbReference type="Proteomes" id="UP000239759">
    <property type="component" value="Unassembled WGS sequence"/>
</dbReference>
<dbReference type="InterPro" id="IPR022205">
    <property type="entry name" value="DUF3732"/>
</dbReference>
<evidence type="ECO:0000256" key="1">
    <source>
        <dbReference type="SAM" id="Coils"/>
    </source>
</evidence>
<evidence type="ECO:0000313" key="3">
    <source>
        <dbReference type="Proteomes" id="UP000239759"/>
    </source>
</evidence>
<proteinExistence type="predicted"/>
<name>A0AAP8QFC1_BRELA</name>
<reference evidence="2 3" key="1">
    <citation type="submission" date="2018-02" db="EMBL/GenBank/DDBJ databases">
        <title>Comparative analysis of genomes of three Brevibacillus laterosporus strains producers of potent antimicrobials isolated from silage.</title>
        <authorList>
            <person name="Kojic M."/>
            <person name="Miljkovic M."/>
            <person name="Studholme D."/>
            <person name="Filipic B."/>
        </authorList>
    </citation>
    <scope>NUCLEOTIDE SEQUENCE [LARGE SCALE GENOMIC DNA]</scope>
    <source>
        <strain evidence="2 3">BGSP11</strain>
    </source>
</reference>
<dbReference type="Pfam" id="PF12532">
    <property type="entry name" value="DUF3732"/>
    <property type="match status" value="1"/>
</dbReference>
<sequence>MEELKQKIFNLSTEVNLDAKKEALENIERRISSIATEIISRFPFEKRYKDCPVYLNFKDLKVGISLPTRFESMRDVGSDENYLCLHVSVMLALHRHFALLERPVPGVLFFDQLSRPYFPPDQEPNEIELEDNDERASLLSFFDMLFDEVERGESLQIIVLEHAYFKNNDRYKEAVQYRWKKNVEGLIPYGWPEKLV</sequence>
<keyword evidence="1" id="KW-0175">Coiled coil</keyword>
<protein>
    <recommendedName>
        <fullName evidence="4">DUF3732 domain-containing protein</fullName>
    </recommendedName>
</protein>
<comment type="caution">
    <text evidence="2">The sequence shown here is derived from an EMBL/GenBank/DDBJ whole genome shotgun (WGS) entry which is preliminary data.</text>
</comment>
<gene>
    <name evidence="2" type="ORF">C4A77_06165</name>
</gene>
<organism evidence="2 3">
    <name type="scientific">Brevibacillus laterosporus</name>
    <name type="common">Bacillus laterosporus</name>
    <dbReference type="NCBI Taxonomy" id="1465"/>
    <lineage>
        <taxon>Bacteria</taxon>
        <taxon>Bacillati</taxon>
        <taxon>Bacillota</taxon>
        <taxon>Bacilli</taxon>
        <taxon>Bacillales</taxon>
        <taxon>Paenibacillaceae</taxon>
        <taxon>Brevibacillus</taxon>
    </lineage>
</organism>
<feature type="coiled-coil region" evidence="1">
    <location>
        <begin position="10"/>
        <end position="37"/>
    </location>
</feature>
<accession>A0AAP8QFC1</accession>